<evidence type="ECO:0000256" key="7">
    <source>
        <dbReference type="PROSITE-ProRule" id="PRU00042"/>
    </source>
</evidence>
<keyword evidence="6" id="KW-0539">Nucleus</keyword>
<comment type="subcellular location">
    <subcellularLocation>
        <location evidence="1">Nucleus</location>
    </subcellularLocation>
</comment>
<name>A0A1J1I084_9DIPT</name>
<dbReference type="SMART" id="SM00355">
    <property type="entry name" value="ZnF_C2H2"/>
    <property type="match status" value="9"/>
</dbReference>
<dbReference type="EMBL" id="CVRI01000021">
    <property type="protein sequence ID" value="CRK91793.1"/>
    <property type="molecule type" value="Genomic_DNA"/>
</dbReference>
<feature type="binding site" evidence="8">
    <location>
        <position position="149"/>
    </location>
    <ligand>
        <name>Zn(2+)</name>
        <dbReference type="ChEBI" id="CHEBI:29105"/>
    </ligand>
</feature>
<dbReference type="Gene3D" id="3.40.1800.20">
    <property type="match status" value="1"/>
</dbReference>
<evidence type="ECO:0000256" key="4">
    <source>
        <dbReference type="ARBA" id="ARBA00022771"/>
    </source>
</evidence>
<dbReference type="STRING" id="568069.A0A1J1I084"/>
<dbReference type="InterPro" id="IPR036236">
    <property type="entry name" value="Znf_C2H2_sf"/>
</dbReference>
<feature type="binding site" evidence="8">
    <location>
        <position position="152"/>
    </location>
    <ligand>
        <name>Zn(2+)</name>
        <dbReference type="ChEBI" id="CHEBI:29105"/>
    </ligand>
</feature>
<evidence type="ECO:0000256" key="8">
    <source>
        <dbReference type="PROSITE-ProRule" id="PRU01263"/>
    </source>
</evidence>
<dbReference type="PROSITE" id="PS50157">
    <property type="entry name" value="ZINC_FINGER_C2H2_2"/>
    <property type="match status" value="8"/>
</dbReference>
<keyword evidence="12" id="KW-1185">Reference proteome</keyword>
<organism evidence="11 12">
    <name type="scientific">Clunio marinus</name>
    <dbReference type="NCBI Taxonomy" id="568069"/>
    <lineage>
        <taxon>Eukaryota</taxon>
        <taxon>Metazoa</taxon>
        <taxon>Ecdysozoa</taxon>
        <taxon>Arthropoda</taxon>
        <taxon>Hexapoda</taxon>
        <taxon>Insecta</taxon>
        <taxon>Pterygota</taxon>
        <taxon>Neoptera</taxon>
        <taxon>Endopterygota</taxon>
        <taxon>Diptera</taxon>
        <taxon>Nematocera</taxon>
        <taxon>Chironomoidea</taxon>
        <taxon>Chironomidae</taxon>
        <taxon>Clunio</taxon>
    </lineage>
</organism>
<feature type="domain" description="C2H2-type" evidence="9">
    <location>
        <begin position="319"/>
        <end position="346"/>
    </location>
</feature>
<dbReference type="Gene3D" id="3.30.160.60">
    <property type="entry name" value="Classic Zinc Finger"/>
    <property type="match status" value="4"/>
</dbReference>
<evidence type="ECO:0000256" key="3">
    <source>
        <dbReference type="ARBA" id="ARBA00022737"/>
    </source>
</evidence>
<dbReference type="PANTHER" id="PTHR16515:SF66">
    <property type="entry name" value="C2H2-TYPE DOMAIN-CONTAINING PROTEIN"/>
    <property type="match status" value="1"/>
</dbReference>
<dbReference type="InterPro" id="IPR012934">
    <property type="entry name" value="Znf_AD"/>
</dbReference>
<keyword evidence="5 8" id="KW-0862">Zinc</keyword>
<evidence type="ECO:0000256" key="6">
    <source>
        <dbReference type="ARBA" id="ARBA00023242"/>
    </source>
</evidence>
<evidence type="ECO:0000259" key="10">
    <source>
        <dbReference type="PROSITE" id="PS51915"/>
    </source>
</evidence>
<feature type="domain" description="C2H2-type" evidence="9">
    <location>
        <begin position="475"/>
        <end position="504"/>
    </location>
</feature>
<feature type="domain" description="C2H2-type" evidence="9">
    <location>
        <begin position="380"/>
        <end position="408"/>
    </location>
</feature>
<sequence>MNKAEKEKRFKDAILEIKNGSKIRVAALKHMVAERTLRRRFHKWCDSEDIAIGYQNNLREYRENVDRNCLKDENLSTELLSHIHDLNAVIPAKNMFSNFKNYHEKCGLCFNIVSSHESRIKLTDNIRNMIYSILQIRMLSDANCSNFLCFKCHDDLKYFYNFKCEIREKHDNFIKFISVAIEKCYDDFSQPFNEPLIKIEEIKTEPEFPSSLIFSEPLGELNSPIITEKINASEIIFKKEHCKSSPIEVPSTSGNYQNLGENISLKHSSKSPIVKPKIIDHQDISKSQLLPCDFCGKKFMRGQRMELHRTRVHLKIKNFECDICGLTFYGRCNVAYHMVKHIPKEHRSRDYQCDICNKLFYDKKMIKIHMRKCHGKEGNFPCSFCGKSFSTKYKLYYHKNNNHSMRNRKIELICEMCGKVLRSQKALFNHMVGVHKVWEGNTELQRTLTCEICGKRFFFESDLKSHKKVHGEKNVSCDFFGCPKKFKSNKELYDHKKYHNPRKKIPCSFPNCDKSFFTNQHLKSHVYTRHHKIRQPCPVSNVCGFSVGRKDYMRIHLKKHTELSNEELEKYSKIVSSMNLA</sequence>
<dbReference type="InterPro" id="IPR050331">
    <property type="entry name" value="Zinc_finger"/>
</dbReference>
<dbReference type="OrthoDB" id="8117402at2759"/>
<gene>
    <name evidence="11" type="ORF">CLUMA_CG005424</name>
</gene>
<proteinExistence type="predicted"/>
<feature type="binding site" evidence="8">
    <location>
        <position position="109"/>
    </location>
    <ligand>
        <name>Zn(2+)</name>
        <dbReference type="ChEBI" id="CHEBI:29105"/>
    </ligand>
</feature>
<dbReference type="SUPFAM" id="SSF57667">
    <property type="entry name" value="beta-beta-alpha zinc fingers"/>
    <property type="match status" value="3"/>
</dbReference>
<feature type="domain" description="C2H2-type" evidence="9">
    <location>
        <begin position="351"/>
        <end position="379"/>
    </location>
</feature>
<evidence type="ECO:0000313" key="11">
    <source>
        <dbReference type="EMBL" id="CRK91793.1"/>
    </source>
</evidence>
<feature type="domain" description="C2H2-type" evidence="9">
    <location>
        <begin position="412"/>
        <end position="435"/>
    </location>
</feature>
<keyword evidence="3" id="KW-0677">Repeat</keyword>
<dbReference type="PANTHER" id="PTHR16515">
    <property type="entry name" value="PR DOMAIN ZINC FINGER PROTEIN"/>
    <property type="match status" value="1"/>
</dbReference>
<dbReference type="GO" id="GO:0005634">
    <property type="term" value="C:nucleus"/>
    <property type="evidence" value="ECO:0007669"/>
    <property type="project" value="UniProtKB-SubCell"/>
</dbReference>
<keyword evidence="2 8" id="KW-0479">Metal-binding</keyword>
<feature type="domain" description="ZAD" evidence="10">
    <location>
        <begin position="104"/>
        <end position="176"/>
    </location>
</feature>
<feature type="domain" description="C2H2-type" evidence="9">
    <location>
        <begin position="448"/>
        <end position="475"/>
    </location>
</feature>
<dbReference type="Pfam" id="PF00096">
    <property type="entry name" value="zf-C2H2"/>
    <property type="match status" value="4"/>
</dbReference>
<feature type="domain" description="C2H2-type" evidence="9">
    <location>
        <begin position="505"/>
        <end position="536"/>
    </location>
</feature>
<dbReference type="PROSITE" id="PS51915">
    <property type="entry name" value="ZAD"/>
    <property type="match status" value="1"/>
</dbReference>
<dbReference type="GO" id="GO:0008270">
    <property type="term" value="F:zinc ion binding"/>
    <property type="evidence" value="ECO:0007669"/>
    <property type="project" value="UniProtKB-UniRule"/>
</dbReference>
<feature type="domain" description="C2H2-type" evidence="9">
    <location>
        <begin position="290"/>
        <end position="318"/>
    </location>
</feature>
<dbReference type="AlphaFoldDB" id="A0A1J1I084"/>
<evidence type="ECO:0000313" key="12">
    <source>
        <dbReference type="Proteomes" id="UP000183832"/>
    </source>
</evidence>
<evidence type="ECO:0000256" key="1">
    <source>
        <dbReference type="ARBA" id="ARBA00004123"/>
    </source>
</evidence>
<keyword evidence="4 7" id="KW-0863">Zinc-finger</keyword>
<protein>
    <submittedName>
        <fullName evidence="11">CLUMA_CG005424, isoform A</fullName>
    </submittedName>
</protein>
<dbReference type="InterPro" id="IPR013087">
    <property type="entry name" value="Znf_C2H2_type"/>
</dbReference>
<feature type="binding site" evidence="8">
    <location>
        <position position="106"/>
    </location>
    <ligand>
        <name>Zn(2+)</name>
        <dbReference type="ChEBI" id="CHEBI:29105"/>
    </ligand>
</feature>
<evidence type="ECO:0000256" key="5">
    <source>
        <dbReference type="ARBA" id="ARBA00022833"/>
    </source>
</evidence>
<dbReference type="Proteomes" id="UP000183832">
    <property type="component" value="Unassembled WGS sequence"/>
</dbReference>
<accession>A0A1J1I084</accession>
<evidence type="ECO:0000256" key="2">
    <source>
        <dbReference type="ARBA" id="ARBA00022723"/>
    </source>
</evidence>
<dbReference type="PROSITE" id="PS00028">
    <property type="entry name" value="ZINC_FINGER_C2H2_1"/>
    <property type="match status" value="8"/>
</dbReference>
<dbReference type="GO" id="GO:0010468">
    <property type="term" value="P:regulation of gene expression"/>
    <property type="evidence" value="ECO:0007669"/>
    <property type="project" value="TreeGrafter"/>
</dbReference>
<evidence type="ECO:0000259" key="9">
    <source>
        <dbReference type="PROSITE" id="PS50157"/>
    </source>
</evidence>
<reference evidence="11 12" key="1">
    <citation type="submission" date="2015-04" db="EMBL/GenBank/DDBJ databases">
        <authorList>
            <person name="Syromyatnikov M.Y."/>
            <person name="Popov V.N."/>
        </authorList>
    </citation>
    <scope>NUCLEOTIDE SEQUENCE [LARGE SCALE GENOMIC DNA]</scope>
</reference>